<dbReference type="Gene3D" id="2.40.50.140">
    <property type="entry name" value="Nucleic acid-binding proteins"/>
    <property type="match status" value="1"/>
</dbReference>
<keyword evidence="4 7" id="KW-0067">ATP-binding</keyword>
<feature type="binding site" evidence="7">
    <location>
        <position position="242"/>
    </location>
    <ligand>
        <name>ATP</name>
        <dbReference type="ChEBI" id="CHEBI:30616"/>
    </ligand>
</feature>
<comment type="caution">
    <text evidence="7">Lacks conserved residue(s) required for the propagation of feature annotation.</text>
</comment>
<comment type="function">
    <text evidence="7">Aspartyl-tRNA synthetase with relaxed tRNA specificity since it is able to aspartylate not only its cognate tRNA(Asp) but also tRNA(Asn). Reaction proceeds in two steps: L-aspartate is first activated by ATP to form Asp-AMP and then transferred to the acceptor end of tRNA(Asp/Asn).</text>
</comment>
<feature type="binding site" evidence="7">
    <location>
        <position position="529"/>
    </location>
    <ligand>
        <name>L-aspartate</name>
        <dbReference type="ChEBI" id="CHEBI:29991"/>
    </ligand>
</feature>
<evidence type="ECO:0000256" key="5">
    <source>
        <dbReference type="ARBA" id="ARBA00022917"/>
    </source>
</evidence>
<gene>
    <name evidence="7 9" type="primary">aspS</name>
    <name evidence="9" type="ORF">LZC95_46610</name>
</gene>
<keyword evidence="2 7" id="KW-0436">Ligase</keyword>
<dbReference type="EC" id="6.1.1.23" evidence="7"/>
<feature type="binding site" evidence="7">
    <location>
        <position position="233"/>
    </location>
    <ligand>
        <name>L-aspartate</name>
        <dbReference type="ChEBI" id="CHEBI:29991"/>
    </ligand>
</feature>
<evidence type="ECO:0000256" key="6">
    <source>
        <dbReference type="ARBA" id="ARBA00023146"/>
    </source>
</evidence>
<dbReference type="SUPFAM" id="SSF55261">
    <property type="entry name" value="GAD domain-like"/>
    <property type="match status" value="1"/>
</dbReference>
<dbReference type="NCBIfam" id="NF001750">
    <property type="entry name" value="PRK00476.1"/>
    <property type="match status" value="1"/>
</dbReference>
<comment type="subunit">
    <text evidence="7">Homodimer.</text>
</comment>
<proteinExistence type="inferred from homology"/>
<keyword evidence="7" id="KW-0963">Cytoplasm</keyword>
<feature type="binding site" evidence="7">
    <location>
        <position position="488"/>
    </location>
    <ligand>
        <name>L-aspartate</name>
        <dbReference type="ChEBI" id="CHEBI:29991"/>
    </ligand>
</feature>
<dbReference type="HAMAP" id="MF_00044">
    <property type="entry name" value="Asp_tRNA_synth_type1"/>
    <property type="match status" value="1"/>
</dbReference>
<keyword evidence="3 7" id="KW-0547">Nucleotide-binding</keyword>
<dbReference type="NCBIfam" id="TIGR00459">
    <property type="entry name" value="aspS_bact"/>
    <property type="match status" value="1"/>
</dbReference>
<dbReference type="Gene3D" id="3.30.930.10">
    <property type="entry name" value="Bira Bifunctional Protein, Domain 2"/>
    <property type="match status" value="1"/>
</dbReference>
<evidence type="ECO:0000313" key="9">
    <source>
        <dbReference type="EMBL" id="WXA93915.1"/>
    </source>
</evidence>
<dbReference type="CDD" id="cd00777">
    <property type="entry name" value="AspRS_core"/>
    <property type="match status" value="1"/>
</dbReference>
<evidence type="ECO:0000256" key="7">
    <source>
        <dbReference type="HAMAP-Rule" id="MF_00044"/>
    </source>
</evidence>
<feature type="site" description="Important for tRNA non-discrimination" evidence="7">
    <location>
        <position position="94"/>
    </location>
</feature>
<keyword evidence="6 7" id="KW-0030">Aminoacyl-tRNA synthetase</keyword>
<evidence type="ECO:0000259" key="8">
    <source>
        <dbReference type="PROSITE" id="PS50862"/>
    </source>
</evidence>
<sequence>MARFIDELKRNAHCGQLRAQDEGKEVVLFGWVASYRDHGGCVFVDLRDREGITQLVFDPNRSGHGDLPKAAYELAQSLRSEWVIGVRGLVVGRGSNKNPRLPTGEIEVHVIELGVFNKAETPPFEIIDELDTSEEKRLQYRYLDLRRAPLQRTLRIRHRLHQATRRYFDDKGFLELETPFMVKYTPGGARNFLVPSRVHQGKFYALAESPQLFKQLYMVAGFDRYFQIVKCFRDEDPRLDRQPEFTQIDVEMSFVSQDDVFRTMEGLIFALWKEALGIDLHDLYPEGRFPEMPFEESMKYYGNDKPDLRFDLPHTDLTGVVIDHGGGGIPFFKDIAEKFTKGTYRRDLPAEIVKALRVPASVGGNSLSRTEVDKLEEFVKGMGAKGLARAKVDAEGNWTQSPLAKTVTPEMRKAINEAVGAKDGDLILFQFGKESVVQTVMANLRVHLAKKLKLIPEVGHGGKFKFLWVVNPPLFEYDDEAKKWVAAHHAFTRPHDGNVDLIDTDPGKVLCHRYDLVLNGFEIGGGSIRLHDPAVQAKVFAAMGIGEEEARQKFGFLLDALKFGAPPHGGIAVGMDRLAMLVSGAESLRDVIPFPKTQKGTDLMTDAPTRPSPDQLTELRIRVIEPQS</sequence>
<protein>
    <recommendedName>
        <fullName evidence="7">Aspartate--tRNA(Asp/Asn) ligase</fullName>
        <ecNumber evidence="7">6.1.1.23</ecNumber>
    </recommendedName>
    <alternativeName>
        <fullName evidence="7">Aspartyl-tRNA synthetase</fullName>
        <shortName evidence="7">AspRS</shortName>
    </alternativeName>
    <alternativeName>
        <fullName evidence="7">Non-discriminating aspartyl-tRNA synthetase</fullName>
        <shortName evidence="7">ND-AspRS</shortName>
    </alternativeName>
</protein>
<comment type="catalytic activity">
    <reaction evidence="7">
        <text>tRNA(Asx) + L-aspartate + ATP = L-aspartyl-tRNA(Asx) + AMP + diphosphate</text>
        <dbReference type="Rhea" id="RHEA:18349"/>
        <dbReference type="Rhea" id="RHEA-COMP:9710"/>
        <dbReference type="Rhea" id="RHEA-COMP:9711"/>
        <dbReference type="ChEBI" id="CHEBI:29991"/>
        <dbReference type="ChEBI" id="CHEBI:30616"/>
        <dbReference type="ChEBI" id="CHEBI:33019"/>
        <dbReference type="ChEBI" id="CHEBI:78442"/>
        <dbReference type="ChEBI" id="CHEBI:78516"/>
        <dbReference type="ChEBI" id="CHEBI:456215"/>
        <dbReference type="EC" id="6.1.1.23"/>
    </reaction>
</comment>
<feature type="binding site" evidence="7">
    <location>
        <position position="522"/>
    </location>
    <ligand>
        <name>ATP</name>
        <dbReference type="ChEBI" id="CHEBI:30616"/>
    </ligand>
</feature>
<dbReference type="EMBL" id="CP089982">
    <property type="protein sequence ID" value="WXA93915.1"/>
    <property type="molecule type" value="Genomic_DNA"/>
</dbReference>
<dbReference type="GO" id="GO:0004815">
    <property type="term" value="F:aspartate-tRNA ligase activity"/>
    <property type="evidence" value="ECO:0007669"/>
    <property type="project" value="UniProtKB-EC"/>
</dbReference>
<dbReference type="Pfam" id="PF01336">
    <property type="entry name" value="tRNA_anti-codon"/>
    <property type="match status" value="1"/>
</dbReference>
<evidence type="ECO:0000256" key="1">
    <source>
        <dbReference type="ARBA" id="ARBA00006303"/>
    </source>
</evidence>
<feature type="binding site" evidence="7">
    <location>
        <begin position="233"/>
        <end position="235"/>
    </location>
    <ligand>
        <name>ATP</name>
        <dbReference type="ChEBI" id="CHEBI:30616"/>
    </ligand>
</feature>
<dbReference type="SUPFAM" id="SSF50249">
    <property type="entry name" value="Nucleic acid-binding proteins"/>
    <property type="match status" value="1"/>
</dbReference>
<comment type="subcellular location">
    <subcellularLocation>
        <location evidence="7">Cytoplasm</location>
    </subcellularLocation>
</comment>
<dbReference type="InterPro" id="IPR012340">
    <property type="entry name" value="NA-bd_OB-fold"/>
</dbReference>
<feature type="region of interest" description="Aspartate" evidence="7">
    <location>
        <begin position="211"/>
        <end position="214"/>
    </location>
</feature>
<evidence type="ECO:0000313" key="10">
    <source>
        <dbReference type="Proteomes" id="UP001379533"/>
    </source>
</evidence>
<feature type="site" description="Important for tRNA non-discrimination" evidence="7">
    <location>
        <position position="38"/>
    </location>
</feature>
<dbReference type="RefSeq" id="WP_394844515.1">
    <property type="nucleotide sequence ID" value="NZ_CP089982.1"/>
</dbReference>
<dbReference type="InterPro" id="IPR029351">
    <property type="entry name" value="GAD_dom"/>
</dbReference>
<dbReference type="Pfam" id="PF00152">
    <property type="entry name" value="tRNA-synt_2"/>
    <property type="match status" value="1"/>
</dbReference>
<dbReference type="PANTHER" id="PTHR22594:SF5">
    <property type="entry name" value="ASPARTATE--TRNA LIGASE, MITOCHONDRIAL"/>
    <property type="match status" value="1"/>
</dbReference>
<dbReference type="InterPro" id="IPR047089">
    <property type="entry name" value="Asp-tRNA-ligase_1_N"/>
</dbReference>
<name>A0ABZ2K5D8_9BACT</name>
<evidence type="ECO:0000256" key="3">
    <source>
        <dbReference type="ARBA" id="ARBA00022741"/>
    </source>
</evidence>
<dbReference type="InterPro" id="IPR047090">
    <property type="entry name" value="AspRS_core"/>
</dbReference>
<dbReference type="InterPro" id="IPR045864">
    <property type="entry name" value="aa-tRNA-synth_II/BPL/LPL"/>
</dbReference>
<dbReference type="Gene3D" id="3.30.1360.30">
    <property type="entry name" value="GAD-like domain"/>
    <property type="match status" value="1"/>
</dbReference>
<dbReference type="SUPFAM" id="SSF55681">
    <property type="entry name" value="Class II aaRS and biotin synthetases"/>
    <property type="match status" value="1"/>
</dbReference>
<feature type="domain" description="Aminoacyl-transfer RNA synthetases class-II family profile" evidence="8">
    <location>
        <begin position="154"/>
        <end position="593"/>
    </location>
</feature>
<comment type="similarity">
    <text evidence="1 7">Belongs to the class-II aminoacyl-tRNA synthetase family. Type 1 subfamily.</text>
</comment>
<dbReference type="InterPro" id="IPR004364">
    <property type="entry name" value="Aa-tRNA-synt_II"/>
</dbReference>
<dbReference type="PROSITE" id="PS50862">
    <property type="entry name" value="AA_TRNA_LIGASE_II"/>
    <property type="match status" value="1"/>
</dbReference>
<feature type="binding site" evidence="7">
    <location>
        <begin position="574"/>
        <end position="577"/>
    </location>
    <ligand>
        <name>ATP</name>
        <dbReference type="ChEBI" id="CHEBI:30616"/>
    </ligand>
</feature>
<dbReference type="InterPro" id="IPR004115">
    <property type="entry name" value="GAD-like_sf"/>
</dbReference>
<dbReference type="Proteomes" id="UP001379533">
    <property type="component" value="Chromosome"/>
</dbReference>
<dbReference type="Pfam" id="PF02938">
    <property type="entry name" value="GAD"/>
    <property type="match status" value="1"/>
</dbReference>
<accession>A0ABZ2K5D8</accession>
<dbReference type="CDD" id="cd04317">
    <property type="entry name" value="EcAspRS_like_N"/>
    <property type="match status" value="1"/>
</dbReference>
<dbReference type="InterPro" id="IPR006195">
    <property type="entry name" value="aa-tRNA-synth_II"/>
</dbReference>
<evidence type="ECO:0000256" key="2">
    <source>
        <dbReference type="ARBA" id="ARBA00022598"/>
    </source>
</evidence>
<dbReference type="InterPro" id="IPR004365">
    <property type="entry name" value="NA-bd_OB_tRNA"/>
</dbReference>
<keyword evidence="5 7" id="KW-0648">Protein biosynthesis</keyword>
<reference evidence="9 10" key="1">
    <citation type="submission" date="2021-12" db="EMBL/GenBank/DDBJ databases">
        <title>Discovery of the Pendulisporaceae a myxobacterial family with distinct sporulation behavior and unique specialized metabolism.</title>
        <authorList>
            <person name="Garcia R."/>
            <person name="Popoff A."/>
            <person name="Bader C.D."/>
            <person name="Loehr J."/>
            <person name="Walesch S."/>
            <person name="Walt C."/>
            <person name="Boldt J."/>
            <person name="Bunk B."/>
            <person name="Haeckl F.J.F.P.J."/>
            <person name="Gunesch A.P."/>
            <person name="Birkelbach J."/>
            <person name="Nuebel U."/>
            <person name="Pietschmann T."/>
            <person name="Bach T."/>
            <person name="Mueller R."/>
        </authorList>
    </citation>
    <scope>NUCLEOTIDE SEQUENCE [LARGE SCALE GENOMIC DNA]</scope>
    <source>
        <strain evidence="9 10">MSr12523</strain>
    </source>
</reference>
<keyword evidence="10" id="KW-1185">Reference proteome</keyword>
<organism evidence="9 10">
    <name type="scientific">Pendulispora brunnea</name>
    <dbReference type="NCBI Taxonomy" id="2905690"/>
    <lineage>
        <taxon>Bacteria</taxon>
        <taxon>Pseudomonadati</taxon>
        <taxon>Myxococcota</taxon>
        <taxon>Myxococcia</taxon>
        <taxon>Myxococcales</taxon>
        <taxon>Sorangiineae</taxon>
        <taxon>Pendulisporaceae</taxon>
        <taxon>Pendulispora</taxon>
    </lineage>
</organism>
<evidence type="ECO:0000256" key="4">
    <source>
        <dbReference type="ARBA" id="ARBA00022840"/>
    </source>
</evidence>
<dbReference type="InterPro" id="IPR004524">
    <property type="entry name" value="Asp-tRNA-ligase_1"/>
</dbReference>
<dbReference type="PANTHER" id="PTHR22594">
    <property type="entry name" value="ASPARTYL/LYSYL-TRNA SYNTHETASE"/>
    <property type="match status" value="1"/>
</dbReference>
<dbReference type="InterPro" id="IPR002312">
    <property type="entry name" value="Asp/Asn-tRNA-synth_IIb"/>
</dbReference>
<dbReference type="PRINTS" id="PR01042">
    <property type="entry name" value="TRNASYNTHASP"/>
</dbReference>